<evidence type="ECO:0000313" key="2">
    <source>
        <dbReference type="EMBL" id="KAK4110841.1"/>
    </source>
</evidence>
<organism evidence="2 3">
    <name type="scientific">Canariomyces notabilis</name>
    <dbReference type="NCBI Taxonomy" id="2074819"/>
    <lineage>
        <taxon>Eukaryota</taxon>
        <taxon>Fungi</taxon>
        <taxon>Dikarya</taxon>
        <taxon>Ascomycota</taxon>
        <taxon>Pezizomycotina</taxon>
        <taxon>Sordariomycetes</taxon>
        <taxon>Sordariomycetidae</taxon>
        <taxon>Sordariales</taxon>
        <taxon>Chaetomiaceae</taxon>
        <taxon>Canariomyces</taxon>
    </lineage>
</organism>
<proteinExistence type="predicted"/>
<dbReference type="EMBL" id="MU853348">
    <property type="protein sequence ID" value="KAK4110841.1"/>
    <property type="molecule type" value="Genomic_DNA"/>
</dbReference>
<feature type="compositionally biased region" description="Polar residues" evidence="1">
    <location>
        <begin position="82"/>
        <end position="95"/>
    </location>
</feature>
<feature type="region of interest" description="Disordered" evidence="1">
    <location>
        <begin position="74"/>
        <end position="113"/>
    </location>
</feature>
<reference evidence="2" key="1">
    <citation type="journal article" date="2023" name="Mol. Phylogenet. Evol.">
        <title>Genome-scale phylogeny and comparative genomics of the fungal order Sordariales.</title>
        <authorList>
            <person name="Hensen N."/>
            <person name="Bonometti L."/>
            <person name="Westerberg I."/>
            <person name="Brannstrom I.O."/>
            <person name="Guillou S."/>
            <person name="Cros-Aarteil S."/>
            <person name="Calhoun S."/>
            <person name="Haridas S."/>
            <person name="Kuo A."/>
            <person name="Mondo S."/>
            <person name="Pangilinan J."/>
            <person name="Riley R."/>
            <person name="LaButti K."/>
            <person name="Andreopoulos B."/>
            <person name="Lipzen A."/>
            <person name="Chen C."/>
            <person name="Yan M."/>
            <person name="Daum C."/>
            <person name="Ng V."/>
            <person name="Clum A."/>
            <person name="Steindorff A."/>
            <person name="Ohm R.A."/>
            <person name="Martin F."/>
            <person name="Silar P."/>
            <person name="Natvig D.O."/>
            <person name="Lalanne C."/>
            <person name="Gautier V."/>
            <person name="Ament-Velasquez S.L."/>
            <person name="Kruys A."/>
            <person name="Hutchinson M.I."/>
            <person name="Powell A.J."/>
            <person name="Barry K."/>
            <person name="Miller A.N."/>
            <person name="Grigoriev I.V."/>
            <person name="Debuchy R."/>
            <person name="Gladieux P."/>
            <person name="Hiltunen Thoren M."/>
            <person name="Johannesson H."/>
        </authorList>
    </citation>
    <scope>NUCLEOTIDE SEQUENCE</scope>
    <source>
        <strain evidence="2">CBS 508.74</strain>
    </source>
</reference>
<dbReference type="RefSeq" id="XP_064668411.1">
    <property type="nucleotide sequence ID" value="XM_064808776.1"/>
</dbReference>
<feature type="compositionally biased region" description="Basic and acidic residues" evidence="1">
    <location>
        <begin position="96"/>
        <end position="107"/>
    </location>
</feature>
<reference evidence="2" key="2">
    <citation type="submission" date="2023-05" db="EMBL/GenBank/DDBJ databases">
        <authorList>
            <consortium name="Lawrence Berkeley National Laboratory"/>
            <person name="Steindorff A."/>
            <person name="Hensen N."/>
            <person name="Bonometti L."/>
            <person name="Westerberg I."/>
            <person name="Brannstrom I.O."/>
            <person name="Guillou S."/>
            <person name="Cros-Aarteil S."/>
            <person name="Calhoun S."/>
            <person name="Haridas S."/>
            <person name="Kuo A."/>
            <person name="Mondo S."/>
            <person name="Pangilinan J."/>
            <person name="Riley R."/>
            <person name="Labutti K."/>
            <person name="Andreopoulos B."/>
            <person name="Lipzen A."/>
            <person name="Chen C."/>
            <person name="Yanf M."/>
            <person name="Daum C."/>
            <person name="Ng V."/>
            <person name="Clum A."/>
            <person name="Ohm R."/>
            <person name="Martin F."/>
            <person name="Silar P."/>
            <person name="Natvig D."/>
            <person name="Lalanne C."/>
            <person name="Gautier V."/>
            <person name="Ament-Velasquez S.L."/>
            <person name="Kruys A."/>
            <person name="Hutchinson M.I."/>
            <person name="Powell A.J."/>
            <person name="Barry K."/>
            <person name="Miller A.N."/>
            <person name="Grigoriev I.V."/>
            <person name="Debuchy R."/>
            <person name="Gladieux P."/>
            <person name="Thoren M.H."/>
            <person name="Johannesson H."/>
        </authorList>
    </citation>
    <scope>NUCLEOTIDE SEQUENCE</scope>
    <source>
        <strain evidence="2">CBS 508.74</strain>
    </source>
</reference>
<evidence type="ECO:0000256" key="1">
    <source>
        <dbReference type="SAM" id="MobiDB-lite"/>
    </source>
</evidence>
<dbReference type="GeneID" id="89932899"/>
<name>A0AAN6QJW7_9PEZI</name>
<dbReference type="AlphaFoldDB" id="A0AAN6QJW7"/>
<sequence length="127" mass="14150">MGLKERKGLGSRHQEALLPAYTQSPYCTLFLLLGGCCYPRKSYGESICNTQARECRMNPRDRTAPDARNKLHLSGNLHLAEPTQQPTSPQCLTSYDNRRGRRDDAHALRHRASSEVVCGSDEHPLGG</sequence>
<keyword evidence="3" id="KW-1185">Reference proteome</keyword>
<protein>
    <submittedName>
        <fullName evidence="2">Uncharacterized protein</fullName>
    </submittedName>
</protein>
<accession>A0AAN6QJW7</accession>
<gene>
    <name evidence="2" type="ORF">N656DRAFT_182149</name>
</gene>
<comment type="caution">
    <text evidence="2">The sequence shown here is derived from an EMBL/GenBank/DDBJ whole genome shotgun (WGS) entry which is preliminary data.</text>
</comment>
<evidence type="ECO:0000313" key="3">
    <source>
        <dbReference type="Proteomes" id="UP001302812"/>
    </source>
</evidence>
<dbReference type="Proteomes" id="UP001302812">
    <property type="component" value="Unassembled WGS sequence"/>
</dbReference>